<proteinExistence type="predicted"/>
<protein>
    <submittedName>
        <fullName evidence="1">Uncharacterized protein</fullName>
    </submittedName>
</protein>
<keyword evidence="2" id="KW-1185">Reference proteome</keyword>
<name>A0A7G3WH39_9CAUD</name>
<evidence type="ECO:0000313" key="2">
    <source>
        <dbReference type="Proteomes" id="UP000516780"/>
    </source>
</evidence>
<evidence type="ECO:0000313" key="1">
    <source>
        <dbReference type="EMBL" id="QKE60837.1"/>
    </source>
</evidence>
<accession>A0A7G3WH39</accession>
<organism evidence="1 2">
    <name type="scientific">Arthronema virus TR020</name>
    <dbReference type="NCBI Taxonomy" id="2736280"/>
    <lineage>
        <taxon>Viruses</taxon>
        <taxon>Duplodnaviria</taxon>
        <taxon>Heunggongvirae</taxon>
        <taxon>Uroviricota</taxon>
        <taxon>Caudoviricetes</taxon>
        <taxon>Saffermanviridae</taxon>
        <taxon>Arthrovirus</taxon>
        <taxon>Arthrovirus TR020</taxon>
    </lineage>
</organism>
<dbReference type="EMBL" id="MT457475">
    <property type="protein sequence ID" value="QKE60837.1"/>
    <property type="molecule type" value="Genomic_DNA"/>
</dbReference>
<reference evidence="1 2" key="1">
    <citation type="journal article" date="2020" name="Microb. Ecol.">
        <title>Novel Virus on Filamentous Arthronema africanum Cyanobacterium.</title>
        <authorList>
            <person name="Petrzik K."/>
            <person name="Lukavsky J."/>
            <person name="Koloniuk I."/>
        </authorList>
    </citation>
    <scope>NUCLEOTIDE SEQUENCE [LARGE SCALE GENOMIC DNA]</scope>
</reference>
<sequence>MIRLTFLVSGKLHEYVTTPEEFGRMLDTLRYDTIKFMNDEKEVTTYLELSDMRDLHVEIVPANAAEAIRVTSWKV</sequence>
<dbReference type="Proteomes" id="UP000516780">
    <property type="component" value="Segment"/>
</dbReference>